<keyword evidence="17 20" id="KW-0511">Multifunctional enzyme</keyword>
<feature type="binding site" evidence="20">
    <location>
        <position position="189"/>
    </location>
    <ligand>
        <name>D-ribulose 5-phosphate</name>
        <dbReference type="ChEBI" id="CHEBI:58121"/>
    </ligand>
</feature>
<feature type="region of interest" description="GTP cyclohydrolase II" evidence="20">
    <location>
        <begin position="227"/>
        <end position="432"/>
    </location>
</feature>
<feature type="binding site" evidence="20">
    <location>
        <begin position="51"/>
        <end position="52"/>
    </location>
    <ligand>
        <name>D-ribulose 5-phosphate</name>
        <dbReference type="ChEBI" id="CHEBI:58121"/>
    </ligand>
</feature>
<dbReference type="InterPro" id="IPR017945">
    <property type="entry name" value="DHBP_synth_RibB-like_a/b_dom"/>
</dbReference>
<feature type="binding site" evidence="20">
    <location>
        <position position="293"/>
    </location>
    <ligand>
        <name>Zn(2+)</name>
        <dbReference type="ChEBI" id="CHEBI:29105"/>
        <note>catalytic</note>
    </ligand>
</feature>
<dbReference type="HAMAP" id="MF_01283">
    <property type="entry name" value="RibBA"/>
    <property type="match status" value="1"/>
</dbReference>
<keyword evidence="12 20" id="KW-0862">Zinc</keyword>
<feature type="active site" description="Proton acceptor; for GTP cyclohydrolase activity" evidence="20">
    <location>
        <position position="354"/>
    </location>
</feature>
<feature type="binding site" evidence="20">
    <location>
        <position position="56"/>
    </location>
    <ligand>
        <name>D-ribulose 5-phosphate</name>
        <dbReference type="ChEBI" id="CHEBI:58121"/>
    </ligand>
</feature>
<evidence type="ECO:0000256" key="5">
    <source>
        <dbReference type="ARBA" id="ARBA00004904"/>
    </source>
</evidence>
<feature type="binding site" evidence="20">
    <location>
        <position position="342"/>
    </location>
    <ligand>
        <name>GTP</name>
        <dbReference type="ChEBI" id="CHEBI:37565"/>
    </ligand>
</feature>
<dbReference type="NCBIfam" id="TIGR00505">
    <property type="entry name" value="ribA"/>
    <property type="match status" value="1"/>
</dbReference>
<dbReference type="HAMAP" id="MF_00179">
    <property type="entry name" value="RibA"/>
    <property type="match status" value="1"/>
</dbReference>
<evidence type="ECO:0000256" key="1">
    <source>
        <dbReference type="ARBA" id="ARBA00000141"/>
    </source>
</evidence>
<feature type="binding site" evidence="20">
    <location>
        <position position="282"/>
    </location>
    <ligand>
        <name>Zn(2+)</name>
        <dbReference type="ChEBI" id="CHEBI:29105"/>
        <note>catalytic</note>
    </ligand>
</feature>
<keyword evidence="15 20" id="KW-0464">Manganese</keyword>
<dbReference type="CDD" id="cd00641">
    <property type="entry name" value="GTP_cyclohydro2"/>
    <property type="match status" value="1"/>
</dbReference>
<evidence type="ECO:0000256" key="19">
    <source>
        <dbReference type="ARBA" id="ARBA00049295"/>
    </source>
</evidence>
<gene>
    <name evidence="20" type="primary">ribBA</name>
    <name evidence="23" type="ordered locus">Slin_6384</name>
</gene>
<evidence type="ECO:0000256" key="16">
    <source>
        <dbReference type="ARBA" id="ARBA00023239"/>
    </source>
</evidence>
<evidence type="ECO:0000256" key="4">
    <source>
        <dbReference type="ARBA" id="ARBA00004853"/>
    </source>
</evidence>
<dbReference type="eggNOG" id="COG0108">
    <property type="taxonomic scope" value="Bacteria"/>
</dbReference>
<dbReference type="SUPFAM" id="SSF55821">
    <property type="entry name" value="YrdC/RibB"/>
    <property type="match status" value="1"/>
</dbReference>
<evidence type="ECO:0000256" key="15">
    <source>
        <dbReference type="ARBA" id="ARBA00023211"/>
    </source>
</evidence>
<comment type="cofactor">
    <cofactor evidence="20">
        <name>Zn(2+)</name>
        <dbReference type="ChEBI" id="CHEBI:29105"/>
    </cofactor>
    <text evidence="20">Binds 1 zinc ion per subunit.</text>
</comment>
<dbReference type="NCBIfam" id="TIGR00506">
    <property type="entry name" value="ribB"/>
    <property type="match status" value="1"/>
</dbReference>
<feature type="binding site" evidence="20">
    <location>
        <position position="52"/>
    </location>
    <ligand>
        <name>Mg(2+)</name>
        <dbReference type="ChEBI" id="CHEBI:18420"/>
        <label>2</label>
    </ligand>
</feature>
<dbReference type="InterPro" id="IPR000926">
    <property type="entry name" value="RibA"/>
</dbReference>
<keyword evidence="24" id="KW-1185">Reference proteome</keyword>
<comment type="similarity">
    <text evidence="7 20">In the C-terminal section; belongs to the GTP cyclohydrolase II family.</text>
</comment>
<dbReference type="NCBIfam" id="NF001591">
    <property type="entry name" value="PRK00393.1"/>
    <property type="match status" value="1"/>
</dbReference>
<dbReference type="InterPro" id="IPR000422">
    <property type="entry name" value="DHBP_synthase_RibB"/>
</dbReference>
<keyword evidence="10 20" id="KW-0547">Nucleotide-binding</keyword>
<evidence type="ECO:0000256" key="12">
    <source>
        <dbReference type="ARBA" id="ARBA00022833"/>
    </source>
</evidence>
<dbReference type="Pfam" id="PF00925">
    <property type="entry name" value="GTP_cyclohydro2"/>
    <property type="match status" value="1"/>
</dbReference>
<name>D2QU60_SPILD</name>
<comment type="similarity">
    <text evidence="6 20">In the N-terminal section; belongs to the DHBP synthase family.</text>
</comment>
<comment type="cofactor">
    <cofactor evidence="20">
        <name>Mg(2+)</name>
        <dbReference type="ChEBI" id="CHEBI:18420"/>
    </cofactor>
    <cofactor evidence="20">
        <name>Mn(2+)</name>
        <dbReference type="ChEBI" id="CHEBI:29035"/>
    </cofactor>
    <text evidence="20">Binds 2 divalent metal cations per subunit. Magnesium or manganese.</text>
</comment>
<dbReference type="SUPFAM" id="SSF142695">
    <property type="entry name" value="RibA-like"/>
    <property type="match status" value="1"/>
</dbReference>
<dbReference type="Gene3D" id="3.90.870.10">
    <property type="entry name" value="DHBP synthase"/>
    <property type="match status" value="1"/>
</dbReference>
<dbReference type="InterPro" id="IPR036144">
    <property type="entry name" value="RibA-like_sf"/>
</dbReference>
<dbReference type="GO" id="GO:0008270">
    <property type="term" value="F:zinc ion binding"/>
    <property type="evidence" value="ECO:0007669"/>
    <property type="project" value="UniProtKB-UniRule"/>
</dbReference>
<evidence type="ECO:0000256" key="2">
    <source>
        <dbReference type="ARBA" id="ARBA00001936"/>
    </source>
</evidence>
<comment type="cofactor">
    <cofactor evidence="2">
        <name>Mn(2+)</name>
        <dbReference type="ChEBI" id="CHEBI:29035"/>
    </cofactor>
</comment>
<dbReference type="eggNOG" id="COG0807">
    <property type="taxonomic scope" value="Bacteria"/>
</dbReference>
<keyword evidence="11 20" id="KW-0378">Hydrolase</keyword>
<dbReference type="UniPathway" id="UPA00275">
    <property type="reaction ID" value="UER00399"/>
</dbReference>
<dbReference type="EC" id="3.5.4.25" evidence="20"/>
<proteinExistence type="inferred from homology"/>
<dbReference type="EMBL" id="CP001769">
    <property type="protein sequence ID" value="ADB42342.1"/>
    <property type="molecule type" value="Genomic_DNA"/>
</dbReference>
<feature type="site" description="Essential for DHBP synthase activity" evidence="20">
    <location>
        <position position="151"/>
    </location>
</feature>
<evidence type="ECO:0000256" key="6">
    <source>
        <dbReference type="ARBA" id="ARBA00005520"/>
    </source>
</evidence>
<dbReference type="HAMAP" id="MF_00180">
    <property type="entry name" value="RibB"/>
    <property type="match status" value="1"/>
</dbReference>
<dbReference type="Proteomes" id="UP000002028">
    <property type="component" value="Chromosome"/>
</dbReference>
<feature type="domain" description="GTP cyclohydrolase II" evidence="22">
    <location>
        <begin position="236"/>
        <end position="398"/>
    </location>
</feature>
<dbReference type="Gene3D" id="3.40.50.10990">
    <property type="entry name" value="GTP cyclohydrolase II"/>
    <property type="match status" value="1"/>
</dbReference>
<dbReference type="STRING" id="504472.Slin_6384"/>
<dbReference type="FunFam" id="3.40.50.10990:FF:000001">
    <property type="entry name" value="Riboflavin biosynthesis protein RibBA"/>
    <property type="match status" value="1"/>
</dbReference>
<evidence type="ECO:0000313" key="23">
    <source>
        <dbReference type="EMBL" id="ADB42342.1"/>
    </source>
</evidence>
<dbReference type="PANTHER" id="PTHR21327">
    <property type="entry name" value="GTP CYCLOHYDROLASE II-RELATED"/>
    <property type="match status" value="1"/>
</dbReference>
<evidence type="ECO:0000256" key="17">
    <source>
        <dbReference type="ARBA" id="ARBA00023268"/>
    </source>
</evidence>
<evidence type="ECO:0000256" key="11">
    <source>
        <dbReference type="ARBA" id="ARBA00022801"/>
    </source>
</evidence>
<dbReference type="NCBIfam" id="NF006803">
    <property type="entry name" value="PRK09311.1"/>
    <property type="match status" value="1"/>
</dbReference>
<feature type="binding site" evidence="20">
    <location>
        <position position="52"/>
    </location>
    <ligand>
        <name>Mg(2+)</name>
        <dbReference type="ChEBI" id="CHEBI:18420"/>
        <label>1</label>
    </ligand>
</feature>
<dbReference type="GO" id="GO:0003935">
    <property type="term" value="F:GTP cyclohydrolase II activity"/>
    <property type="evidence" value="ECO:0007669"/>
    <property type="project" value="UniProtKB-UniRule"/>
</dbReference>
<dbReference type="InterPro" id="IPR016299">
    <property type="entry name" value="Riboflavin_synth_RibBA"/>
</dbReference>
<dbReference type="Pfam" id="PF00926">
    <property type="entry name" value="DHBP_synthase"/>
    <property type="match status" value="1"/>
</dbReference>
<organism evidence="23 24">
    <name type="scientific">Spirosoma linguale (strain ATCC 33905 / DSM 74 / LMG 10896 / Claus 1)</name>
    <dbReference type="NCBI Taxonomy" id="504472"/>
    <lineage>
        <taxon>Bacteria</taxon>
        <taxon>Pseudomonadati</taxon>
        <taxon>Bacteroidota</taxon>
        <taxon>Cytophagia</taxon>
        <taxon>Cytophagales</taxon>
        <taxon>Cytophagaceae</taxon>
        <taxon>Spirosoma</taxon>
    </lineage>
</organism>
<dbReference type="GO" id="GO:0008686">
    <property type="term" value="F:3,4-dihydroxy-2-butanone-4-phosphate synthase activity"/>
    <property type="evidence" value="ECO:0007669"/>
    <property type="project" value="UniProtKB-UniRule"/>
</dbReference>
<evidence type="ECO:0000256" key="14">
    <source>
        <dbReference type="ARBA" id="ARBA00023134"/>
    </source>
</evidence>
<feature type="binding site" evidence="20">
    <location>
        <position position="298"/>
    </location>
    <ligand>
        <name>GTP</name>
        <dbReference type="ChEBI" id="CHEBI:37565"/>
    </ligand>
</feature>
<keyword evidence="16 20" id="KW-0456">Lyase</keyword>
<feature type="binding site" evidence="20">
    <location>
        <position position="168"/>
    </location>
    <ligand>
        <name>Mg(2+)</name>
        <dbReference type="ChEBI" id="CHEBI:18420"/>
        <label>2</label>
    </ligand>
</feature>
<reference evidence="23 24" key="1">
    <citation type="journal article" date="2010" name="Stand. Genomic Sci.">
        <title>Complete genome sequence of Spirosoma linguale type strain (1).</title>
        <authorList>
            <person name="Lail K."/>
            <person name="Sikorski J."/>
            <person name="Saunders E."/>
            <person name="Lapidus A."/>
            <person name="Glavina Del Rio T."/>
            <person name="Copeland A."/>
            <person name="Tice H."/>
            <person name="Cheng J.-F."/>
            <person name="Lucas S."/>
            <person name="Nolan M."/>
            <person name="Bruce D."/>
            <person name="Goodwin L."/>
            <person name="Pitluck S."/>
            <person name="Ivanova N."/>
            <person name="Mavromatis K."/>
            <person name="Ovchinnikova G."/>
            <person name="Pati A."/>
            <person name="Chen A."/>
            <person name="Palaniappan K."/>
            <person name="Land M."/>
            <person name="Hauser L."/>
            <person name="Chang Y.-J."/>
            <person name="Jeffries C.D."/>
            <person name="Chain P."/>
            <person name="Brettin T."/>
            <person name="Detter J.C."/>
            <person name="Schuetze A."/>
            <person name="Rohde M."/>
            <person name="Tindall B.J."/>
            <person name="Goeker M."/>
            <person name="Bristow J."/>
            <person name="Eisen J.A."/>
            <person name="Markowitz V."/>
            <person name="Hugenholtz P."/>
            <person name="Kyrpides N.C."/>
            <person name="Klenk H.-P."/>
            <person name="Chen F."/>
        </authorList>
    </citation>
    <scope>NUCLEOTIDE SEQUENCE [LARGE SCALE GENOMIC DNA]</scope>
    <source>
        <strain evidence="24">ATCC 33905 / DSM 74 / LMG 10896 / Claus 1</strain>
    </source>
</reference>
<dbReference type="HOGENOM" id="CLU_020273_1_2_10"/>
<dbReference type="GO" id="GO:0030145">
    <property type="term" value="F:manganese ion binding"/>
    <property type="evidence" value="ECO:0007669"/>
    <property type="project" value="UniProtKB-UniRule"/>
</dbReference>
<comment type="function">
    <text evidence="18 20">Catalyzes the conversion of GTP to 2,5-diamino-6-ribosylamino-4(3H)-pyrimidinone 5'-phosphate (DARP), formate and pyrophosphate.</text>
</comment>
<feature type="binding site" evidence="20">
    <location>
        <position position="382"/>
    </location>
    <ligand>
        <name>GTP</name>
        <dbReference type="ChEBI" id="CHEBI:37565"/>
    </ligand>
</feature>
<feature type="active site" description="Nucleophile; for GTP cyclohydrolase activity" evidence="20">
    <location>
        <position position="356"/>
    </location>
</feature>
<feature type="region of interest" description="DHBP synthase" evidence="20">
    <location>
        <begin position="1"/>
        <end position="226"/>
    </location>
</feature>
<evidence type="ECO:0000313" key="24">
    <source>
        <dbReference type="Proteomes" id="UP000002028"/>
    </source>
</evidence>
<feature type="binding site" evidence="20">
    <location>
        <begin position="320"/>
        <end position="322"/>
    </location>
    <ligand>
        <name>GTP</name>
        <dbReference type="ChEBI" id="CHEBI:37565"/>
    </ligand>
</feature>
<dbReference type="GO" id="GO:0009231">
    <property type="term" value="P:riboflavin biosynthetic process"/>
    <property type="evidence" value="ECO:0007669"/>
    <property type="project" value="UniProtKB-UniRule"/>
</dbReference>
<evidence type="ECO:0000256" key="10">
    <source>
        <dbReference type="ARBA" id="ARBA00022741"/>
    </source>
</evidence>
<dbReference type="PANTHER" id="PTHR21327:SF18">
    <property type="entry name" value="3,4-DIHYDROXY-2-BUTANONE 4-PHOSPHATE SYNTHASE"/>
    <property type="match status" value="1"/>
</dbReference>
<keyword evidence="9 20" id="KW-0479">Metal-binding</keyword>
<feature type="binding site" evidence="20">
    <location>
        <begin position="277"/>
        <end position="281"/>
    </location>
    <ligand>
        <name>GTP</name>
        <dbReference type="ChEBI" id="CHEBI:37565"/>
    </ligand>
</feature>
<feature type="binding site" evidence="20">
    <location>
        <begin position="165"/>
        <end position="169"/>
    </location>
    <ligand>
        <name>D-ribulose 5-phosphate</name>
        <dbReference type="ChEBI" id="CHEBI:58121"/>
    </ligand>
</feature>
<accession>D2QU60</accession>
<keyword evidence="14 20" id="KW-0342">GTP-binding</keyword>
<evidence type="ECO:0000259" key="22">
    <source>
        <dbReference type="Pfam" id="PF00925"/>
    </source>
</evidence>
<comment type="pathway">
    <text evidence="5 20">Cofactor biosynthesis; riboflavin biosynthesis; 2-hydroxy-3-oxobutyl phosphate from D-ribulose 5-phosphate: step 1/1.</text>
</comment>
<keyword evidence="13 20" id="KW-0460">Magnesium</keyword>
<evidence type="ECO:0000256" key="8">
    <source>
        <dbReference type="ARBA" id="ARBA00022619"/>
    </source>
</evidence>
<sequence>MMSNNSTNSEINSANEENPAESNPIRLDRIEDAIADIKAGKIVLVVDDEDRENEGDMICAAEMITPEMVNFMVREARGLMCAPLTQERCDELGLDMMVTSNTSVHTTPFTVSVDLLGNGCTTGISASDRSKTIQALVDPNTTPDDLGRPGHIFPLRAVEGGVIRRAGHTEAAVDLAKLAGLSPVGVLIEVLNEDGTMARLPELRVLADRFGMRLVSIQDLIAYRLRTETLIRREIGVDMPTQWGHFDLIAYKQSNTGDTHLALVKGTWEPNEPVMVRVHSSCVTGDIFGSCRCDCGPQLHAAMELVEKEGKGVVVYMFQEGRGIGLINKLKAYKLQEMGRDTVEANLDLGLPMDARDYGVGAQILRDLGIRKLRLISNNPKKRAGLMGYGLEIVDTVPLEIKSNPHNERYLRTKRDKMGHTIMNEPVNEEQE</sequence>
<dbReference type="FunFam" id="3.90.870.10:FF:000001">
    <property type="entry name" value="Riboflavin biosynthesis protein RibBA"/>
    <property type="match status" value="1"/>
</dbReference>
<comment type="function">
    <text evidence="3 20">Catalyzes the conversion of D-ribulose 5-phosphate to formate and 3,4-dihydroxy-2-butanone 4-phosphate.</text>
</comment>
<protein>
    <recommendedName>
        <fullName evidence="20">Riboflavin biosynthesis protein RibBA</fullName>
    </recommendedName>
    <domain>
        <recommendedName>
            <fullName evidence="20">3,4-dihydroxy-2-butanone 4-phosphate synthase</fullName>
            <shortName evidence="20">DHBP synthase</shortName>
            <ecNumber evidence="20">4.1.99.12</ecNumber>
        </recommendedName>
    </domain>
    <domain>
        <recommendedName>
            <fullName evidence="20">GTP cyclohydrolase-2</fullName>
            <ecNumber evidence="20">3.5.4.25</ecNumber>
        </recommendedName>
        <alternativeName>
            <fullName evidence="20">GTP cyclohydrolase II</fullName>
        </alternativeName>
    </domain>
</protein>
<evidence type="ECO:0000256" key="9">
    <source>
        <dbReference type="ARBA" id="ARBA00022723"/>
    </source>
</evidence>
<dbReference type="GO" id="GO:0005829">
    <property type="term" value="C:cytosol"/>
    <property type="evidence" value="ECO:0007669"/>
    <property type="project" value="TreeGrafter"/>
</dbReference>
<dbReference type="AlphaFoldDB" id="D2QU60"/>
<dbReference type="GO" id="GO:0000287">
    <property type="term" value="F:magnesium ion binding"/>
    <property type="evidence" value="ECO:0007669"/>
    <property type="project" value="UniProtKB-UniRule"/>
</dbReference>
<comment type="pathway">
    <text evidence="4 20">Cofactor biosynthesis; riboflavin biosynthesis; 5-amino-6-(D-ribitylamino)uracil from GTP: step 1/4.</text>
</comment>
<evidence type="ECO:0000256" key="3">
    <source>
        <dbReference type="ARBA" id="ARBA00002284"/>
    </source>
</evidence>
<dbReference type="InterPro" id="IPR032677">
    <property type="entry name" value="GTP_cyclohydro_II"/>
</dbReference>
<evidence type="ECO:0000256" key="18">
    <source>
        <dbReference type="ARBA" id="ARBA00043932"/>
    </source>
</evidence>
<comment type="catalytic activity">
    <reaction evidence="19 20">
        <text>GTP + 4 H2O = 2,5-diamino-6-hydroxy-4-(5-phosphoribosylamino)-pyrimidine + formate + 2 phosphate + 3 H(+)</text>
        <dbReference type="Rhea" id="RHEA:23704"/>
        <dbReference type="ChEBI" id="CHEBI:15377"/>
        <dbReference type="ChEBI" id="CHEBI:15378"/>
        <dbReference type="ChEBI" id="CHEBI:15740"/>
        <dbReference type="ChEBI" id="CHEBI:37565"/>
        <dbReference type="ChEBI" id="CHEBI:43474"/>
        <dbReference type="ChEBI" id="CHEBI:58614"/>
        <dbReference type="EC" id="3.5.4.25"/>
    </reaction>
</comment>
<evidence type="ECO:0000256" key="20">
    <source>
        <dbReference type="HAMAP-Rule" id="MF_01283"/>
    </source>
</evidence>
<dbReference type="PIRSF" id="PIRSF001259">
    <property type="entry name" value="RibA"/>
    <property type="match status" value="1"/>
</dbReference>
<dbReference type="EC" id="4.1.99.12" evidence="20"/>
<evidence type="ECO:0000256" key="13">
    <source>
        <dbReference type="ARBA" id="ARBA00022842"/>
    </source>
</evidence>
<feature type="region of interest" description="Disordered" evidence="21">
    <location>
        <begin position="1"/>
        <end position="24"/>
    </location>
</feature>
<dbReference type="KEGG" id="sli:Slin_6384"/>
<evidence type="ECO:0000256" key="7">
    <source>
        <dbReference type="ARBA" id="ARBA00008976"/>
    </source>
</evidence>
<feature type="binding site" evidence="20">
    <location>
        <position position="295"/>
    </location>
    <ligand>
        <name>Zn(2+)</name>
        <dbReference type="ChEBI" id="CHEBI:29105"/>
        <note>catalytic</note>
    </ligand>
</feature>
<keyword evidence="8 20" id="KW-0686">Riboflavin biosynthesis</keyword>
<feature type="binding site" evidence="20">
    <location>
        <position position="377"/>
    </location>
    <ligand>
        <name>GTP</name>
        <dbReference type="ChEBI" id="CHEBI:37565"/>
    </ligand>
</feature>
<feature type="site" description="Essential for DHBP synthase activity" evidence="20">
    <location>
        <position position="189"/>
    </location>
</feature>
<comment type="catalytic activity">
    <reaction evidence="1 20">
        <text>D-ribulose 5-phosphate = (2S)-2-hydroxy-3-oxobutyl phosphate + formate + H(+)</text>
        <dbReference type="Rhea" id="RHEA:18457"/>
        <dbReference type="ChEBI" id="CHEBI:15378"/>
        <dbReference type="ChEBI" id="CHEBI:15740"/>
        <dbReference type="ChEBI" id="CHEBI:58121"/>
        <dbReference type="ChEBI" id="CHEBI:58830"/>
        <dbReference type="EC" id="4.1.99.12"/>
    </reaction>
</comment>
<dbReference type="GO" id="GO:0005525">
    <property type="term" value="F:GTP binding"/>
    <property type="evidence" value="ECO:0007669"/>
    <property type="project" value="UniProtKB-KW"/>
</dbReference>
<evidence type="ECO:0000256" key="21">
    <source>
        <dbReference type="SAM" id="MobiDB-lite"/>
    </source>
</evidence>